<dbReference type="AlphaFoldDB" id="A0A1G2SCF4"/>
<reference evidence="1 2" key="1">
    <citation type="journal article" date="2016" name="Nat. Commun.">
        <title>Thousands of microbial genomes shed light on interconnected biogeochemical processes in an aquifer system.</title>
        <authorList>
            <person name="Anantharaman K."/>
            <person name="Brown C.T."/>
            <person name="Hug L.A."/>
            <person name="Sharon I."/>
            <person name="Castelle C.J."/>
            <person name="Probst A.J."/>
            <person name="Thomas B.C."/>
            <person name="Singh A."/>
            <person name="Wilkins M.J."/>
            <person name="Karaoz U."/>
            <person name="Brodie E.L."/>
            <person name="Williams K.H."/>
            <person name="Hubbard S.S."/>
            <person name="Banfield J.F."/>
        </authorList>
    </citation>
    <scope>NUCLEOTIDE SEQUENCE [LARGE SCALE GENOMIC DNA]</scope>
</reference>
<comment type="caution">
    <text evidence="1">The sequence shown here is derived from an EMBL/GenBank/DDBJ whole genome shotgun (WGS) entry which is preliminary data.</text>
</comment>
<proteinExistence type="predicted"/>
<accession>A0A1G2SCF4</accession>
<dbReference type="EMBL" id="MHUV01000006">
    <property type="protein sequence ID" value="OHA82452.1"/>
    <property type="molecule type" value="Genomic_DNA"/>
</dbReference>
<evidence type="ECO:0000313" key="2">
    <source>
        <dbReference type="Proteomes" id="UP000178817"/>
    </source>
</evidence>
<protein>
    <submittedName>
        <fullName evidence="1">Uncharacterized protein</fullName>
    </submittedName>
</protein>
<gene>
    <name evidence="1" type="ORF">A3B07_02400</name>
</gene>
<dbReference type="Proteomes" id="UP000178817">
    <property type="component" value="Unassembled WGS sequence"/>
</dbReference>
<evidence type="ECO:0000313" key="1">
    <source>
        <dbReference type="EMBL" id="OHA82452.1"/>
    </source>
</evidence>
<name>A0A1G2SCF4_9BACT</name>
<organism evidence="1 2">
    <name type="scientific">Candidatus Yonathbacteria bacterium RIFCSPLOWO2_01_FULL_43_27</name>
    <dbReference type="NCBI Taxonomy" id="1802726"/>
    <lineage>
        <taxon>Bacteria</taxon>
        <taxon>Candidatus Yonathiibacteriota</taxon>
    </lineage>
</organism>
<sequence>MLRFFISVLGKQANCFACVRDRKAQPCRRRASPGREYLVDSERSERIYLVTRGRPGLRHKIKKPQSAVFFIAVKGKIIFVLQ</sequence>